<evidence type="ECO:0000313" key="1">
    <source>
        <dbReference type="EMBL" id="QHS82930.1"/>
    </source>
</evidence>
<protein>
    <submittedName>
        <fullName evidence="1">Uncharacterized protein</fullName>
    </submittedName>
</protein>
<dbReference type="AlphaFoldDB" id="A0A6C0AU96"/>
<name>A0A6C0AU96_9ZZZZ</name>
<dbReference type="EMBL" id="MN740864">
    <property type="protein sequence ID" value="QHS82930.1"/>
    <property type="molecule type" value="Genomic_DNA"/>
</dbReference>
<reference evidence="1" key="1">
    <citation type="journal article" date="2020" name="Nature">
        <title>Giant virus diversity and host interactions through global metagenomics.</title>
        <authorList>
            <person name="Schulz F."/>
            <person name="Roux S."/>
            <person name="Paez-Espino D."/>
            <person name="Jungbluth S."/>
            <person name="Walsh D.A."/>
            <person name="Denef V.J."/>
            <person name="McMahon K.D."/>
            <person name="Konstantinidis K.T."/>
            <person name="Eloe-Fadrosh E.A."/>
            <person name="Kyrpides N.C."/>
            <person name="Woyke T."/>
        </authorList>
    </citation>
    <scope>NUCLEOTIDE SEQUENCE</scope>
    <source>
        <strain evidence="1">GVMAG-S-1103017-74</strain>
    </source>
</reference>
<organism evidence="1">
    <name type="scientific">viral metagenome</name>
    <dbReference type="NCBI Taxonomy" id="1070528"/>
    <lineage>
        <taxon>unclassified sequences</taxon>
        <taxon>metagenomes</taxon>
        <taxon>organismal metagenomes</taxon>
    </lineage>
</organism>
<proteinExistence type="predicted"/>
<sequence>MECVATARGITLLHGDATTDEAVVRVAHAPPAFVAALQAALLNDVPCVGTHTLWLDDAPKYVHGDVLALRAAQCGWKVLPARSGSAGACASHDAEHPSDAFGAPAARGSFDFVAGPATGFELRAEHVAWDTACVVPTHPQAVLAALPPGARCAGELVLAWGTARHGPAWRAVPRVAWDSGATLEWLTDPAQLPPAQVATLCDVLADDVDAVVGDGVAVGQPFEVRAHAGMQELADAPEWRGVLKYSTHTPDDCTDHIMTVRTNGQMPALTAIVTALRVMAADASAVVQGCT</sequence>
<accession>A0A6C0AU96</accession>